<protein>
    <submittedName>
        <fullName evidence="1">Uncharacterized protein</fullName>
    </submittedName>
</protein>
<dbReference type="AlphaFoldDB" id="A0A382CJQ7"/>
<evidence type="ECO:0000313" key="1">
    <source>
        <dbReference type="EMBL" id="SVB26089.1"/>
    </source>
</evidence>
<sequence length="261" mass="28826">VVIHVNLNEELIALLNKKGKPMIHPVHRVLNEGGNIFKNAEGEPATIRINKADVKPTLSWLEKITKLDHKGHMLGSTGVKDTSGDLDVAIDKEKVNKDELVALLGAWVNKNYPGEDLKQWVKKSGISVHFKTPINGDPKKGFVQTDLMFGDQKFMKFALGGMDAKSNFKGQHRMIMIASLAKAQGFKWSPSNGLVDRITNEPTKKAKDPDFISKTLMGPTASAKDLQSVESINSKIKADPNYEALVADAKEWFEKDGLELP</sequence>
<reference evidence="1" key="1">
    <citation type="submission" date="2018-05" db="EMBL/GenBank/DDBJ databases">
        <authorList>
            <person name="Lanie J.A."/>
            <person name="Ng W.-L."/>
            <person name="Kazmierczak K.M."/>
            <person name="Andrzejewski T.M."/>
            <person name="Davidsen T.M."/>
            <person name="Wayne K.J."/>
            <person name="Tettelin H."/>
            <person name="Glass J.I."/>
            <person name="Rusch D."/>
            <person name="Podicherti R."/>
            <person name="Tsui H.-C.T."/>
            <person name="Winkler M.E."/>
        </authorList>
    </citation>
    <scope>NUCLEOTIDE SEQUENCE</scope>
</reference>
<name>A0A382CJQ7_9ZZZZ</name>
<gene>
    <name evidence="1" type="ORF">METZ01_LOCUS178943</name>
</gene>
<feature type="non-terminal residue" evidence="1">
    <location>
        <position position="1"/>
    </location>
</feature>
<organism evidence="1">
    <name type="scientific">marine metagenome</name>
    <dbReference type="NCBI Taxonomy" id="408172"/>
    <lineage>
        <taxon>unclassified sequences</taxon>
        <taxon>metagenomes</taxon>
        <taxon>ecological metagenomes</taxon>
    </lineage>
</organism>
<proteinExistence type="predicted"/>
<accession>A0A382CJQ7</accession>
<dbReference type="EMBL" id="UINC01034752">
    <property type="protein sequence ID" value="SVB26089.1"/>
    <property type="molecule type" value="Genomic_DNA"/>
</dbReference>